<proteinExistence type="predicted"/>
<feature type="region of interest" description="Disordered" evidence="1">
    <location>
        <begin position="105"/>
        <end position="165"/>
    </location>
</feature>
<evidence type="ECO:0000313" key="2">
    <source>
        <dbReference type="EMBL" id="QLD25457.1"/>
    </source>
</evidence>
<gene>
    <name evidence="2" type="ORF">HXZ27_15645</name>
</gene>
<evidence type="ECO:0000313" key="3">
    <source>
        <dbReference type="Proteomes" id="UP000509335"/>
    </source>
</evidence>
<name>A0A7H8XK70_9ACTN</name>
<evidence type="ECO:0000256" key="1">
    <source>
        <dbReference type="SAM" id="MobiDB-lite"/>
    </source>
</evidence>
<reference evidence="2 3" key="1">
    <citation type="submission" date="2020-07" db="EMBL/GenBank/DDBJ databases">
        <title>A bifunctional nitrone conjugated secondary metabolite targeting the ribosome.</title>
        <authorList>
            <person name="Limbrick E.M."/>
            <person name="Graf M."/>
            <person name="Derewacz D.K."/>
            <person name="Nguyen F."/>
            <person name="Spraggins J.M."/>
            <person name="Wieland M."/>
            <person name="Ynigez-Gutierrez A.E."/>
            <person name="Reisman B.J."/>
            <person name="Zinshteyn B."/>
            <person name="McCulloch K."/>
            <person name="Iverson T.M."/>
            <person name="Green R."/>
            <person name="Wilson D.N."/>
            <person name="Bachmann B.O."/>
        </authorList>
    </citation>
    <scope>NUCLEOTIDE SEQUENCE [LARGE SCALE GENOMIC DNA]</scope>
    <source>
        <strain evidence="3">aurantiaca</strain>
    </source>
</reference>
<organism evidence="2 3">
    <name type="scientific">Micromonospora carbonacea</name>
    <dbReference type="NCBI Taxonomy" id="47853"/>
    <lineage>
        <taxon>Bacteria</taxon>
        <taxon>Bacillati</taxon>
        <taxon>Actinomycetota</taxon>
        <taxon>Actinomycetes</taxon>
        <taxon>Micromonosporales</taxon>
        <taxon>Micromonosporaceae</taxon>
        <taxon>Micromonospora</taxon>
    </lineage>
</organism>
<sequence>MSMRGAWRIRVVSKESLFAQRIVFSGDVQKMLNLDVGTSASASGRRWALRFEHDRGDGVWRPNVSVEAGAIVRHGNELQRLIATKDVFWSGDREHDDLKVLLTRPAPAGSPEEAAGGSPFAVDVDLPELPPSPMLPSVDGLEAPQERQRSYGGQGAGVPLRRGPW</sequence>
<dbReference type="AlphaFoldDB" id="A0A7H8XK70"/>
<feature type="compositionally biased region" description="Low complexity" evidence="1">
    <location>
        <begin position="105"/>
        <end position="119"/>
    </location>
</feature>
<protein>
    <submittedName>
        <fullName evidence="2">Uncharacterized protein</fullName>
    </submittedName>
</protein>
<dbReference type="EMBL" id="CP058322">
    <property type="protein sequence ID" value="QLD25457.1"/>
    <property type="molecule type" value="Genomic_DNA"/>
</dbReference>
<dbReference type="KEGG" id="mcab:HXZ27_15645"/>
<accession>A0A7H8XK70</accession>
<dbReference type="Proteomes" id="UP000509335">
    <property type="component" value="Chromosome"/>
</dbReference>